<proteinExistence type="predicted"/>
<dbReference type="Proteomes" id="UP000007148">
    <property type="component" value="Unassembled WGS sequence"/>
</dbReference>
<dbReference type="InterPro" id="IPR052374">
    <property type="entry name" value="SERAC1"/>
</dbReference>
<dbReference type="OrthoDB" id="674604at2759"/>
<evidence type="ECO:0000256" key="5">
    <source>
        <dbReference type="ARBA" id="ARBA00022737"/>
    </source>
</evidence>
<dbReference type="EMBL" id="CAFZ01000639">
    <property type="protein sequence ID" value="CCA76182.1"/>
    <property type="molecule type" value="Genomic_DNA"/>
</dbReference>
<dbReference type="HOGENOM" id="CLU_000288_6_5_1"/>
<dbReference type="InterPro" id="IPR001680">
    <property type="entry name" value="WD40_rpt"/>
</dbReference>
<dbReference type="SUPFAM" id="SSF53474">
    <property type="entry name" value="alpha/beta-Hydrolases"/>
    <property type="match status" value="1"/>
</dbReference>
<comment type="caution">
    <text evidence="12">The sequence shown here is derived from an EMBL/GenBank/DDBJ whole genome shotgun (WGS) entry which is preliminary data.</text>
</comment>
<dbReference type="Pfam" id="PF24883">
    <property type="entry name" value="NPHP3_N"/>
    <property type="match status" value="1"/>
</dbReference>
<dbReference type="PANTHER" id="PTHR48182">
    <property type="entry name" value="PROTEIN SERAC1"/>
    <property type="match status" value="1"/>
</dbReference>
<keyword evidence="6" id="KW-0256">Endoplasmic reticulum</keyword>
<dbReference type="InterPro" id="IPR015943">
    <property type="entry name" value="WD40/YVTN_repeat-like_dom_sf"/>
</dbReference>
<feature type="repeat" description="WD" evidence="9">
    <location>
        <begin position="903"/>
        <end position="944"/>
    </location>
</feature>
<evidence type="ECO:0000256" key="7">
    <source>
        <dbReference type="ARBA" id="ARBA00023128"/>
    </source>
</evidence>
<dbReference type="Gene3D" id="2.130.10.10">
    <property type="entry name" value="YVTN repeat-like/Quinoprotein amine dehydrogenase"/>
    <property type="match status" value="1"/>
</dbReference>
<dbReference type="InterPro" id="IPR056884">
    <property type="entry name" value="NPHP3-like_N"/>
</dbReference>
<evidence type="ECO:0000256" key="10">
    <source>
        <dbReference type="SAM" id="MobiDB-lite"/>
    </source>
</evidence>
<dbReference type="GO" id="GO:0005783">
    <property type="term" value="C:endoplasmic reticulum"/>
    <property type="evidence" value="ECO:0007669"/>
    <property type="project" value="UniProtKB-SubCell"/>
</dbReference>
<dbReference type="InParanoid" id="G4TXY9"/>
<dbReference type="InterPro" id="IPR027417">
    <property type="entry name" value="P-loop_NTPase"/>
</dbReference>
<sequence>MGHHMSIPETTGQSASMDRKRKRSSAPESEPDAKRVKVDHLGFQVVVPGIDPVVDIVAIHGLEGHREKTWTTADKICWLRDLLPLDLPNVRILSYGYDADIRSRECVSTQTIGRHADGLAHALARIRKDAPRRPIIFIAHNVGGIILKRALVICHNQSLESRGYLRDIQVSTHAVLFFGTPHLGVENTTFLEGINLVLSVYMETTDAILKDIRSHSTELENIQSDWVVASEKISSIFFCEDYLVSSRGELNVPRRSAAIPGDRNGTTIVLHADHRNLVRFSSRENENYKTIQFYLKDYVESAPEAIREKWVREGYCRNAAKGEPIFDRSAIVQLPSVTFAASLVHNTCLEGTRKDVLKLIWDWADNRSADKPIFWLCDIAGSGKSTVAMSAVEKWRQKGVLGGEFFFSMSSNEASNIEKFCSTIARDLADYIPELAPHIAQAIKQNPSIMRKPLLEQLQTLVVGPLGCRQESVILVIDALDECKAGSQRRELVETLSTAVRGKTKLKIFMTSRPDPVIQAVLGPLSIKAKLAKLEDRLHDVSHRDNVDDIAVYVHRSLDGVLPEDKRRRLIGKANGLFIWASTACRMLTDKATMNTPEGIYDQLISLDQPGAIDEVYNLILERTDPNSSTVMCQMLAILLAAFEPLTINDLDDRLKHAGIRGSGQGLVQNLGSVLSTDPSTTLIQFRHPSLVEYLRRCSTQTVGSPKRFYIDIMTAHGQAASWCLKRLKSRTDGLRFNICNIESSFHLNRQLPDLEARVSKFISKSLRYASSHWLFHITETDERWRSTLEREMELILRIPHGLYWTEVLSLTGGVLRAIAGLRAVTRTAGITTEIWNRINDFRRFLIAFSIPIEESTPHIYISAIPFTPRKSLLHIDDAKERLGTLLVIRGLEDTYPRLPRSLWGHHGRVNVVAFSPNGSRIVSGSADKTIRVWDADTGQSLGRPLEGHQGVVSSLAFSPDGSQIVSGSSDQMLRLWD</sequence>
<dbReference type="InterPro" id="IPR029058">
    <property type="entry name" value="AB_hydrolase_fold"/>
</dbReference>
<dbReference type="AlphaFoldDB" id="G4TXY9"/>
<dbReference type="SMART" id="SM00320">
    <property type="entry name" value="WD40"/>
    <property type="match status" value="2"/>
</dbReference>
<evidence type="ECO:0000256" key="2">
    <source>
        <dbReference type="ARBA" id="ARBA00004240"/>
    </source>
</evidence>
<dbReference type="PROSITE" id="PS50082">
    <property type="entry name" value="WD_REPEATS_2"/>
    <property type="match status" value="2"/>
</dbReference>
<dbReference type="PROSITE" id="PS00678">
    <property type="entry name" value="WD_REPEATS_1"/>
    <property type="match status" value="1"/>
</dbReference>
<evidence type="ECO:0000256" key="6">
    <source>
        <dbReference type="ARBA" id="ARBA00022824"/>
    </source>
</evidence>
<dbReference type="GO" id="GO:0016020">
    <property type="term" value="C:membrane"/>
    <property type="evidence" value="ECO:0007669"/>
    <property type="project" value="UniProtKB-SubCell"/>
</dbReference>
<protein>
    <recommendedName>
        <fullName evidence="11">Nephrocystin 3-like N-terminal domain-containing protein</fullName>
    </recommendedName>
</protein>
<dbReference type="GO" id="GO:0005739">
    <property type="term" value="C:mitochondrion"/>
    <property type="evidence" value="ECO:0007669"/>
    <property type="project" value="UniProtKB-SubCell"/>
</dbReference>
<dbReference type="PANTHER" id="PTHR48182:SF2">
    <property type="entry name" value="PROTEIN SERAC1"/>
    <property type="match status" value="1"/>
</dbReference>
<dbReference type="eggNOG" id="KOG2029">
    <property type="taxonomic scope" value="Eukaryota"/>
</dbReference>
<keyword evidence="5" id="KW-0677">Repeat</keyword>
<keyword evidence="13" id="KW-1185">Reference proteome</keyword>
<reference evidence="12 13" key="1">
    <citation type="journal article" date="2011" name="PLoS Pathog.">
        <title>Endophytic Life Strategies Decoded by Genome and Transcriptome Analyses of the Mutualistic Root Symbiont Piriformospora indica.</title>
        <authorList>
            <person name="Zuccaro A."/>
            <person name="Lahrmann U."/>
            <person name="Guldener U."/>
            <person name="Langen G."/>
            <person name="Pfiffi S."/>
            <person name="Biedenkopf D."/>
            <person name="Wong P."/>
            <person name="Samans B."/>
            <person name="Grimm C."/>
            <person name="Basiewicz M."/>
            <person name="Murat C."/>
            <person name="Martin F."/>
            <person name="Kogel K.H."/>
        </authorList>
    </citation>
    <scope>NUCLEOTIDE SEQUENCE [LARGE SCALE GENOMIC DNA]</scope>
    <source>
        <strain evidence="12 13">DSM 11827</strain>
    </source>
</reference>
<keyword evidence="7" id="KW-0496">Mitochondrion</keyword>
<evidence type="ECO:0000256" key="4">
    <source>
        <dbReference type="ARBA" id="ARBA00022574"/>
    </source>
</evidence>
<evidence type="ECO:0000313" key="13">
    <source>
        <dbReference type="Proteomes" id="UP000007148"/>
    </source>
</evidence>
<evidence type="ECO:0000256" key="3">
    <source>
        <dbReference type="ARBA" id="ARBA00004370"/>
    </source>
</evidence>
<dbReference type="eggNOG" id="KOG0263">
    <property type="taxonomic scope" value="Eukaryota"/>
</dbReference>
<evidence type="ECO:0000256" key="8">
    <source>
        <dbReference type="ARBA" id="ARBA00023136"/>
    </source>
</evidence>
<organism evidence="12 13">
    <name type="scientific">Serendipita indica (strain DSM 11827)</name>
    <name type="common">Root endophyte fungus</name>
    <name type="synonym">Piriformospora indica</name>
    <dbReference type="NCBI Taxonomy" id="1109443"/>
    <lineage>
        <taxon>Eukaryota</taxon>
        <taxon>Fungi</taxon>
        <taxon>Dikarya</taxon>
        <taxon>Basidiomycota</taxon>
        <taxon>Agaricomycotina</taxon>
        <taxon>Agaricomycetes</taxon>
        <taxon>Sebacinales</taxon>
        <taxon>Serendipitaceae</taxon>
        <taxon>Serendipita</taxon>
    </lineage>
</organism>
<dbReference type="SUPFAM" id="SSF50978">
    <property type="entry name" value="WD40 repeat-like"/>
    <property type="match status" value="1"/>
</dbReference>
<feature type="domain" description="Nephrocystin 3-like N-terminal" evidence="11">
    <location>
        <begin position="360"/>
        <end position="513"/>
    </location>
</feature>
<evidence type="ECO:0000313" key="12">
    <source>
        <dbReference type="EMBL" id="CCA76182.1"/>
    </source>
</evidence>
<dbReference type="STRING" id="1109443.G4TXY9"/>
<comment type="subcellular location">
    <subcellularLocation>
        <location evidence="2">Endoplasmic reticulum</location>
    </subcellularLocation>
    <subcellularLocation>
        <location evidence="3">Membrane</location>
    </subcellularLocation>
    <subcellularLocation>
        <location evidence="1">Mitochondrion</location>
    </subcellularLocation>
</comment>
<name>G4TXY9_SERID</name>
<feature type="region of interest" description="Disordered" evidence="10">
    <location>
        <begin position="1"/>
        <end position="34"/>
    </location>
</feature>
<dbReference type="SUPFAM" id="SSF52540">
    <property type="entry name" value="P-loop containing nucleoside triphosphate hydrolases"/>
    <property type="match status" value="1"/>
</dbReference>
<gene>
    <name evidence="12" type="ORF">PIIN_10175</name>
</gene>
<feature type="non-terminal residue" evidence="12">
    <location>
        <position position="1"/>
    </location>
</feature>
<dbReference type="Gene3D" id="3.40.50.300">
    <property type="entry name" value="P-loop containing nucleotide triphosphate hydrolases"/>
    <property type="match status" value="1"/>
</dbReference>
<dbReference type="InterPro" id="IPR019775">
    <property type="entry name" value="WD40_repeat_CS"/>
</dbReference>
<evidence type="ECO:0000259" key="11">
    <source>
        <dbReference type="Pfam" id="PF24883"/>
    </source>
</evidence>
<evidence type="ECO:0000256" key="1">
    <source>
        <dbReference type="ARBA" id="ARBA00004173"/>
    </source>
</evidence>
<dbReference type="Pfam" id="PF00400">
    <property type="entry name" value="WD40"/>
    <property type="match status" value="2"/>
</dbReference>
<feature type="repeat" description="WD" evidence="9">
    <location>
        <begin position="946"/>
        <end position="978"/>
    </location>
</feature>
<evidence type="ECO:0000256" key="9">
    <source>
        <dbReference type="PROSITE-ProRule" id="PRU00221"/>
    </source>
</evidence>
<dbReference type="InterPro" id="IPR036322">
    <property type="entry name" value="WD40_repeat_dom_sf"/>
</dbReference>
<keyword evidence="8" id="KW-0472">Membrane</keyword>
<keyword evidence="4 9" id="KW-0853">WD repeat</keyword>
<dbReference type="PROSITE" id="PS50294">
    <property type="entry name" value="WD_REPEATS_REGION"/>
    <property type="match status" value="2"/>
</dbReference>
<accession>G4TXY9</accession>
<dbReference type="Gene3D" id="3.40.50.1820">
    <property type="entry name" value="alpha/beta hydrolase"/>
    <property type="match status" value="1"/>
</dbReference>